<evidence type="ECO:0000313" key="3">
    <source>
        <dbReference type="Proteomes" id="UP000017646"/>
    </source>
</evidence>
<gene>
    <name evidence="1" type="ORF">CampHawk_12</name>
    <name evidence="2" type="ORF">CampHawk_213</name>
</gene>
<dbReference type="Proteomes" id="UP000017646">
    <property type="component" value="Segment"/>
</dbReference>
<keyword evidence="3" id="KW-1185">Reference proteome</keyword>
<dbReference type="GeneID" id="17526760"/>
<reference evidence="2 3" key="1">
    <citation type="journal article" date="2013" name="Genome Announc.">
        <title>Complete Genome of Bacillus subtilis Myophage CampHawk.</title>
        <authorList>
            <person name="Ritz M.P."/>
            <person name="Perl A.L."/>
            <person name="Colquhoun J.M."/>
            <person name="Chamakura K.R."/>
            <person name="Kuty Everett G.F."/>
        </authorList>
    </citation>
    <scope>NUCLEOTIDE SEQUENCE [LARGE SCALE GENOMIC DNA]</scope>
</reference>
<name>U5PTM2_9CAUD</name>
<dbReference type="GeneID" id="17526559"/>
<accession>U5PTM2</accession>
<dbReference type="EMBL" id="KF669649">
    <property type="protein sequence ID" value="AGY47091.1"/>
    <property type="molecule type" value="Genomic_DNA"/>
</dbReference>
<dbReference type="RefSeq" id="YP_008770147.1">
    <property type="nucleotide sequence ID" value="NC_022761.1"/>
</dbReference>
<organism evidence="2 3">
    <name type="scientific">Bacillus phage CampHawk</name>
    <dbReference type="NCBI Taxonomy" id="1406783"/>
    <lineage>
        <taxon>Viruses</taxon>
        <taxon>Duplodnaviria</taxon>
        <taxon>Heunggongvirae</taxon>
        <taxon>Uroviricota</taxon>
        <taxon>Caudoviricetes</taxon>
        <taxon>Herelleviridae</taxon>
        <taxon>Spounavirinae</taxon>
        <taxon>Okubovirus</taxon>
        <taxon>Okubovirus camphawk</taxon>
    </lineage>
</organism>
<evidence type="ECO:0000313" key="2">
    <source>
        <dbReference type="EMBL" id="AGY47091.1"/>
    </source>
</evidence>
<dbReference type="RefSeq" id="YP_008769946.1">
    <property type="nucleotide sequence ID" value="NC_022761.1"/>
</dbReference>
<dbReference type="KEGG" id="vg:17526760"/>
<protein>
    <submittedName>
        <fullName evidence="2">Uncharacterized protein</fullName>
    </submittedName>
</protein>
<dbReference type="EMBL" id="KF669649">
    <property type="protein sequence ID" value="AGY46890.1"/>
    <property type="molecule type" value="Genomic_DNA"/>
</dbReference>
<evidence type="ECO:0000313" key="1">
    <source>
        <dbReference type="EMBL" id="AGY46890.1"/>
    </source>
</evidence>
<dbReference type="KEGG" id="vg:17526559"/>
<proteinExistence type="predicted"/>
<sequence length="20" mass="2480">MIQLSERQQDLLQVTEKYEQ</sequence>